<organism evidence="1 2">
    <name type="scientific">Brucella cytisi</name>
    <dbReference type="NCBI Taxonomy" id="407152"/>
    <lineage>
        <taxon>Bacteria</taxon>
        <taxon>Pseudomonadati</taxon>
        <taxon>Pseudomonadota</taxon>
        <taxon>Alphaproteobacteria</taxon>
        <taxon>Hyphomicrobiales</taxon>
        <taxon>Brucellaceae</taxon>
        <taxon>Brucella/Ochrobactrum group</taxon>
        <taxon>Brucella</taxon>
    </lineage>
</organism>
<name>A0A1J6HEM7_9HYPH</name>
<evidence type="ECO:0000313" key="2">
    <source>
        <dbReference type="Proteomes" id="UP000182985"/>
    </source>
</evidence>
<evidence type="ECO:0000313" key="1">
    <source>
        <dbReference type="EMBL" id="OIS90819.1"/>
    </source>
</evidence>
<proteinExistence type="predicted"/>
<protein>
    <submittedName>
        <fullName evidence="1">Uncharacterized protein</fullName>
    </submittedName>
</protein>
<keyword evidence="2" id="KW-1185">Reference proteome</keyword>
<sequence>MVISDSDASDALTLTINRAYGISITLIVIADELHVFRDRREHIPVAICGKSEGRRIGMRFLTSPIH</sequence>
<dbReference type="AlphaFoldDB" id="A0A1J6HEM7"/>
<dbReference type="EMBL" id="MOEC01000040">
    <property type="protein sequence ID" value="OIS90819.1"/>
    <property type="molecule type" value="Genomic_DNA"/>
</dbReference>
<dbReference type="Proteomes" id="UP000182985">
    <property type="component" value="Unassembled WGS sequence"/>
</dbReference>
<reference evidence="1 2" key="1">
    <citation type="submission" date="2016-10" db="EMBL/GenBank/DDBJ databases">
        <title>The Draft Genome Sequence of the Potato Rhizosphere Bacteria Ochrobactrum sp. IPA7.2.</title>
        <authorList>
            <person name="Gogoleva N.E."/>
            <person name="Khlopko Y.A."/>
            <person name="Burygin G.L."/>
            <person name="Plotnikov A.O."/>
        </authorList>
    </citation>
    <scope>NUCLEOTIDE SEQUENCE [LARGE SCALE GENOMIC DNA]</scope>
    <source>
        <strain evidence="1 2">IPA7.2</strain>
    </source>
</reference>
<gene>
    <name evidence="1" type="ORF">BLA27_24755</name>
</gene>
<comment type="caution">
    <text evidence="1">The sequence shown here is derived from an EMBL/GenBank/DDBJ whole genome shotgun (WGS) entry which is preliminary data.</text>
</comment>
<accession>A0A1J6HEM7</accession>